<protein>
    <recommendedName>
        <fullName evidence="3">DUF2490 domain-containing protein</fullName>
    </recommendedName>
</protein>
<keyword evidence="2" id="KW-1185">Reference proteome</keyword>
<gene>
    <name evidence="1" type="ORF">SAMN05444008_11595</name>
</gene>
<dbReference type="Pfam" id="PF10677">
    <property type="entry name" value="DUF2490"/>
    <property type="match status" value="1"/>
</dbReference>
<proteinExistence type="predicted"/>
<evidence type="ECO:0008006" key="3">
    <source>
        <dbReference type="Google" id="ProtNLM"/>
    </source>
</evidence>
<evidence type="ECO:0000313" key="2">
    <source>
        <dbReference type="Proteomes" id="UP000184368"/>
    </source>
</evidence>
<dbReference type="InterPro" id="IPR019619">
    <property type="entry name" value="DUF2490"/>
</dbReference>
<evidence type="ECO:0000313" key="1">
    <source>
        <dbReference type="EMBL" id="SHF98509.1"/>
    </source>
</evidence>
<organism evidence="1 2">
    <name type="scientific">Cnuella takakiae</name>
    <dbReference type="NCBI Taxonomy" id="1302690"/>
    <lineage>
        <taxon>Bacteria</taxon>
        <taxon>Pseudomonadati</taxon>
        <taxon>Bacteroidota</taxon>
        <taxon>Chitinophagia</taxon>
        <taxon>Chitinophagales</taxon>
        <taxon>Chitinophagaceae</taxon>
        <taxon>Cnuella</taxon>
    </lineage>
</organism>
<name>A0A1M5G468_9BACT</name>
<accession>A0A1M5G468</accession>
<sequence length="240" mass="27689">MVAAGLLAAIKSPAQKQVTVMQQSWLGLVQQVRLSQHWGLLADAQYRTVQHWAEGNNFLLSRLGGTWYSNSQLQLAGGYAYQYLFAQNGTLLRQEHRLWQQAQWTNSWSRARFQQRVRMEERWREQFATSAQKTKSYQYLWRASMQLQLAYPLTKKAAGPGATALLLAEEALFNLGKAVVYNHFDQNRLSAGFQVQVGSQDQLQATYMRIFQQLAAGSHYRQIHCGRIFYTHTIDLRRKS</sequence>
<dbReference type="STRING" id="1302690.BUE76_10785"/>
<dbReference type="AlphaFoldDB" id="A0A1M5G468"/>
<reference evidence="1 2" key="1">
    <citation type="submission" date="2016-11" db="EMBL/GenBank/DDBJ databases">
        <authorList>
            <person name="Jaros S."/>
            <person name="Januszkiewicz K."/>
            <person name="Wedrychowicz H."/>
        </authorList>
    </citation>
    <scope>NUCLEOTIDE SEQUENCE [LARGE SCALE GENOMIC DNA]</scope>
    <source>
        <strain evidence="1 2">DSM 26897</strain>
    </source>
</reference>
<dbReference type="EMBL" id="FQUO01000015">
    <property type="protein sequence ID" value="SHF98509.1"/>
    <property type="molecule type" value="Genomic_DNA"/>
</dbReference>
<dbReference type="Proteomes" id="UP000184368">
    <property type="component" value="Unassembled WGS sequence"/>
</dbReference>